<protein>
    <submittedName>
        <fullName evidence="2">Uncharacterized protein</fullName>
    </submittedName>
</protein>
<name>A0ABN9XLF0_9DINO</name>
<keyword evidence="1" id="KW-1133">Transmembrane helix</keyword>
<keyword evidence="3" id="KW-1185">Reference proteome</keyword>
<comment type="caution">
    <text evidence="2">The sequence shown here is derived from an EMBL/GenBank/DDBJ whole genome shotgun (WGS) entry which is preliminary data.</text>
</comment>
<reference evidence="2" key="1">
    <citation type="submission" date="2023-10" db="EMBL/GenBank/DDBJ databases">
        <authorList>
            <person name="Chen Y."/>
            <person name="Shah S."/>
            <person name="Dougan E. K."/>
            <person name="Thang M."/>
            <person name="Chan C."/>
        </authorList>
    </citation>
    <scope>NUCLEOTIDE SEQUENCE [LARGE SCALE GENOMIC DNA]</scope>
</reference>
<keyword evidence="1" id="KW-0812">Transmembrane</keyword>
<evidence type="ECO:0000256" key="1">
    <source>
        <dbReference type="SAM" id="Phobius"/>
    </source>
</evidence>
<gene>
    <name evidence="2" type="ORF">PCOR1329_LOCUS77789</name>
</gene>
<evidence type="ECO:0000313" key="2">
    <source>
        <dbReference type="EMBL" id="CAK0900541.1"/>
    </source>
</evidence>
<dbReference type="Proteomes" id="UP001189429">
    <property type="component" value="Unassembled WGS sequence"/>
</dbReference>
<evidence type="ECO:0000313" key="3">
    <source>
        <dbReference type="Proteomes" id="UP001189429"/>
    </source>
</evidence>
<sequence length="151" mass="15726">MISVDSRRIARANNMAWEAPVSCRSILPEDGGGETGVLLARYLFTGGSPEERRRVGAAMRKLEPEAAQRFLKVVGSADPDYLHNTVLDSEESAENASAPLSLGLGAATAAVGGLDQRWLLAGAVALALLLLGCCAMVLCGSSRAAAKDGKK</sequence>
<accession>A0ABN9XLF0</accession>
<keyword evidence="1" id="KW-0472">Membrane</keyword>
<feature type="transmembrane region" description="Helical" evidence="1">
    <location>
        <begin position="118"/>
        <end position="141"/>
    </location>
</feature>
<dbReference type="EMBL" id="CAUYUJ010020796">
    <property type="protein sequence ID" value="CAK0900541.1"/>
    <property type="molecule type" value="Genomic_DNA"/>
</dbReference>
<proteinExistence type="predicted"/>
<feature type="non-terminal residue" evidence="2">
    <location>
        <position position="151"/>
    </location>
</feature>
<organism evidence="2 3">
    <name type="scientific">Prorocentrum cordatum</name>
    <dbReference type="NCBI Taxonomy" id="2364126"/>
    <lineage>
        <taxon>Eukaryota</taxon>
        <taxon>Sar</taxon>
        <taxon>Alveolata</taxon>
        <taxon>Dinophyceae</taxon>
        <taxon>Prorocentrales</taxon>
        <taxon>Prorocentraceae</taxon>
        <taxon>Prorocentrum</taxon>
    </lineage>
</organism>